<dbReference type="Gene3D" id="1.25.40.180">
    <property type="match status" value="1"/>
</dbReference>
<evidence type="ECO:0000313" key="4">
    <source>
        <dbReference type="Proteomes" id="UP000053268"/>
    </source>
</evidence>
<feature type="region of interest" description="Disordered" evidence="1">
    <location>
        <begin position="195"/>
        <end position="244"/>
    </location>
</feature>
<keyword evidence="4" id="KW-1185">Reference proteome</keyword>
<feature type="compositionally biased region" description="Polar residues" evidence="1">
    <location>
        <begin position="31"/>
        <end position="47"/>
    </location>
</feature>
<dbReference type="GO" id="GO:0003743">
    <property type="term" value="F:translation initiation factor activity"/>
    <property type="evidence" value="ECO:0007669"/>
    <property type="project" value="UniProtKB-KW"/>
</dbReference>
<dbReference type="InterPro" id="IPR016024">
    <property type="entry name" value="ARM-type_fold"/>
</dbReference>
<evidence type="ECO:0000259" key="2">
    <source>
        <dbReference type="Pfam" id="PF02854"/>
    </source>
</evidence>
<dbReference type="InterPro" id="IPR003890">
    <property type="entry name" value="MIF4G-like_typ-3"/>
</dbReference>
<feature type="compositionally biased region" description="Basic and acidic residues" evidence="1">
    <location>
        <begin position="96"/>
        <end position="107"/>
    </location>
</feature>
<dbReference type="GO" id="GO:0003729">
    <property type="term" value="F:mRNA binding"/>
    <property type="evidence" value="ECO:0007669"/>
    <property type="project" value="TreeGrafter"/>
</dbReference>
<feature type="compositionally biased region" description="Pro residues" evidence="1">
    <location>
        <begin position="232"/>
        <end position="244"/>
    </location>
</feature>
<feature type="region of interest" description="Disordered" evidence="1">
    <location>
        <begin position="77"/>
        <end position="107"/>
    </location>
</feature>
<feature type="compositionally biased region" description="Basic and acidic residues" evidence="1">
    <location>
        <begin position="202"/>
        <end position="211"/>
    </location>
</feature>
<organism evidence="3 4">
    <name type="scientific">Papilio xuthus</name>
    <name type="common">Asian swallowtail butterfly</name>
    <dbReference type="NCBI Taxonomy" id="66420"/>
    <lineage>
        <taxon>Eukaryota</taxon>
        <taxon>Metazoa</taxon>
        <taxon>Ecdysozoa</taxon>
        <taxon>Arthropoda</taxon>
        <taxon>Hexapoda</taxon>
        <taxon>Insecta</taxon>
        <taxon>Pterygota</taxon>
        <taxon>Neoptera</taxon>
        <taxon>Endopterygota</taxon>
        <taxon>Lepidoptera</taxon>
        <taxon>Glossata</taxon>
        <taxon>Ditrysia</taxon>
        <taxon>Papilionoidea</taxon>
        <taxon>Papilionidae</taxon>
        <taxon>Papilioninae</taxon>
        <taxon>Papilio</taxon>
    </lineage>
</organism>
<dbReference type="PANTHER" id="PTHR23253:SF78">
    <property type="entry name" value="EUKARYOTIC TRANSLATION INITIATION FACTOR 4G1, ISOFORM B-RELATED"/>
    <property type="match status" value="1"/>
</dbReference>
<proteinExistence type="predicted"/>
<name>A0A194QFG4_PAPXU</name>
<dbReference type="Pfam" id="PF02854">
    <property type="entry name" value="MIF4G"/>
    <property type="match status" value="1"/>
</dbReference>
<dbReference type="EMBL" id="KQ459249">
    <property type="protein sequence ID" value="KPJ02211.1"/>
    <property type="molecule type" value="Genomic_DNA"/>
</dbReference>
<reference evidence="3 4" key="1">
    <citation type="journal article" date="2015" name="Nat. Commun.">
        <title>Outbred genome sequencing and CRISPR/Cas9 gene editing in butterflies.</title>
        <authorList>
            <person name="Li X."/>
            <person name="Fan D."/>
            <person name="Zhang W."/>
            <person name="Liu G."/>
            <person name="Zhang L."/>
            <person name="Zhao L."/>
            <person name="Fang X."/>
            <person name="Chen L."/>
            <person name="Dong Y."/>
            <person name="Chen Y."/>
            <person name="Ding Y."/>
            <person name="Zhao R."/>
            <person name="Feng M."/>
            <person name="Zhu Y."/>
            <person name="Feng Y."/>
            <person name="Jiang X."/>
            <person name="Zhu D."/>
            <person name="Xiang H."/>
            <person name="Feng X."/>
            <person name="Li S."/>
            <person name="Wang J."/>
            <person name="Zhang G."/>
            <person name="Kronforst M.R."/>
            <person name="Wang W."/>
        </authorList>
    </citation>
    <scope>NUCLEOTIDE SEQUENCE [LARGE SCALE GENOMIC DNA]</scope>
    <source>
        <strain evidence="3">Ya'a_city_454_Px</strain>
        <tissue evidence="3">Whole body</tissue>
    </source>
</reference>
<accession>A0A194QFG4</accession>
<dbReference type="STRING" id="66420.A0A194QFG4"/>
<sequence length="396" mass="43966">MPTATELHSTDIEKCSQETALTKGSEEGKQAITTERQTKLSQSISDCEDTLSSMKDINLNDTPDYQQYHQPIHLSLSGNESEDCLDQNQDMSSADEDSKVPRPEDINMKSAPMIPKLKYKYDNDQWSPLNQSGRKCYDIRLLMQIKDDPLSKTKPIGVHLELSSIVKQYQEPQPFNPVLRPINDSLFPNFAKNISIAPRNTTPRDPKKDNRNINTSSKQGGECEDDFIPGRPAAPAPAPAPAPAREPVIRVSLAREEVQLSQTKNAWKPSRLKNAALSEEERKTQVPPPLSVTPLSDVIRGGGDGEIECVHVQELYATFRGILNKLTPQKFDTLVGKVRALQIETRATLAGVIDLVFDKAVDEPDFAETYANLCHCLAALKKSFLSNPLSLHSHGD</sequence>
<dbReference type="PANTHER" id="PTHR23253">
    <property type="entry name" value="EUKARYOTIC TRANSLATION INITIATION FACTOR 4 GAMMA"/>
    <property type="match status" value="1"/>
</dbReference>
<evidence type="ECO:0000313" key="3">
    <source>
        <dbReference type="EMBL" id="KPJ02211.1"/>
    </source>
</evidence>
<dbReference type="AlphaFoldDB" id="A0A194QFG4"/>
<keyword evidence="3" id="KW-0648">Protein biosynthesis</keyword>
<feature type="domain" description="MIF4G" evidence="2">
    <location>
        <begin position="320"/>
        <end position="384"/>
    </location>
</feature>
<feature type="region of interest" description="Disordered" evidence="1">
    <location>
        <begin position="1"/>
        <end position="47"/>
    </location>
</feature>
<evidence type="ECO:0000256" key="1">
    <source>
        <dbReference type="SAM" id="MobiDB-lite"/>
    </source>
</evidence>
<gene>
    <name evidence="3" type="ORF">RR46_08008</name>
</gene>
<protein>
    <submittedName>
        <fullName evidence="3">Eukaryotic translation initiation factor 4 gamma 1</fullName>
    </submittedName>
</protein>
<dbReference type="Proteomes" id="UP000053268">
    <property type="component" value="Unassembled WGS sequence"/>
</dbReference>
<keyword evidence="3" id="KW-0396">Initiation factor</keyword>
<dbReference type="SUPFAM" id="SSF48371">
    <property type="entry name" value="ARM repeat"/>
    <property type="match status" value="1"/>
</dbReference>
<dbReference type="GO" id="GO:0016281">
    <property type="term" value="C:eukaryotic translation initiation factor 4F complex"/>
    <property type="evidence" value="ECO:0007669"/>
    <property type="project" value="TreeGrafter"/>
</dbReference>